<reference evidence="3" key="1">
    <citation type="submission" date="2017-02" db="UniProtKB">
        <authorList>
            <consortium name="WormBaseParasite"/>
        </authorList>
    </citation>
    <scope>IDENTIFICATION</scope>
</reference>
<feature type="domain" description="Domain of unknown function DB" evidence="1">
    <location>
        <begin position="5"/>
        <end position="37"/>
    </location>
</feature>
<evidence type="ECO:0000313" key="2">
    <source>
        <dbReference type="Proteomes" id="UP000036681"/>
    </source>
</evidence>
<sequence length="70" mass="7484">MFFGLDACPIQAANTIHFCATRGVDHQHCCARNGVTTTLAGTLMTAAVVVATSQFSSLDDHTELTMQKLL</sequence>
<dbReference type="PANTHER" id="PTHR46705">
    <property type="entry name" value="PROTEIN CBG09805"/>
    <property type="match status" value="1"/>
</dbReference>
<dbReference type="Proteomes" id="UP000036681">
    <property type="component" value="Unplaced"/>
</dbReference>
<name>A0A0M3HKU0_ASCLU</name>
<proteinExistence type="predicted"/>
<dbReference type="Pfam" id="PF01682">
    <property type="entry name" value="DB"/>
    <property type="match status" value="1"/>
</dbReference>
<protein>
    <submittedName>
        <fullName evidence="3">DB domain-containing protein</fullName>
    </submittedName>
</protein>
<evidence type="ECO:0000313" key="3">
    <source>
        <dbReference type="WBParaSite" id="ALUE_0000213501-mRNA-1"/>
    </source>
</evidence>
<organism evidence="2 3">
    <name type="scientific">Ascaris lumbricoides</name>
    <name type="common">Giant roundworm</name>
    <dbReference type="NCBI Taxonomy" id="6252"/>
    <lineage>
        <taxon>Eukaryota</taxon>
        <taxon>Metazoa</taxon>
        <taxon>Ecdysozoa</taxon>
        <taxon>Nematoda</taxon>
        <taxon>Chromadorea</taxon>
        <taxon>Rhabditida</taxon>
        <taxon>Spirurina</taxon>
        <taxon>Ascaridomorpha</taxon>
        <taxon>Ascaridoidea</taxon>
        <taxon>Ascarididae</taxon>
        <taxon>Ascaris</taxon>
    </lineage>
</organism>
<accession>A0A0M3HKU0</accession>
<dbReference type="AlphaFoldDB" id="A0A0M3HKU0"/>
<evidence type="ECO:0000259" key="1">
    <source>
        <dbReference type="Pfam" id="PF01682"/>
    </source>
</evidence>
<dbReference type="InterPro" id="IPR002602">
    <property type="entry name" value="DB"/>
</dbReference>
<keyword evidence="2" id="KW-1185">Reference proteome</keyword>
<dbReference type="WBParaSite" id="ALUE_0000213501-mRNA-1">
    <property type="protein sequence ID" value="ALUE_0000213501-mRNA-1"/>
    <property type="gene ID" value="ALUE_0000213501"/>
</dbReference>
<dbReference type="PANTHER" id="PTHR46705:SF4">
    <property type="entry name" value="DOMAIN OF UNKNOWN FUNCTION DB DOMAIN-CONTAINING PROTEIN"/>
    <property type="match status" value="1"/>
</dbReference>